<evidence type="ECO:0000256" key="1">
    <source>
        <dbReference type="SAM" id="Phobius"/>
    </source>
</evidence>
<keyword evidence="3" id="KW-1185">Reference proteome</keyword>
<dbReference type="EMBL" id="BMHY01000002">
    <property type="protein sequence ID" value="GGG62768.1"/>
    <property type="molecule type" value="Genomic_DNA"/>
</dbReference>
<organism evidence="2 3">
    <name type="scientific">Paenibacillus radicis</name>
    <name type="common">ex Gao et al. 2016</name>
    <dbReference type="NCBI Taxonomy" id="1737354"/>
    <lineage>
        <taxon>Bacteria</taxon>
        <taxon>Bacillati</taxon>
        <taxon>Bacillota</taxon>
        <taxon>Bacilli</taxon>
        <taxon>Bacillales</taxon>
        <taxon>Paenibacillaceae</taxon>
        <taxon>Paenibacillus</taxon>
    </lineage>
</organism>
<comment type="caution">
    <text evidence="2">The sequence shown here is derived from an EMBL/GenBank/DDBJ whole genome shotgun (WGS) entry which is preliminary data.</text>
</comment>
<gene>
    <name evidence="2" type="primary">ymcC</name>
    <name evidence="2" type="ORF">GCM10010918_15680</name>
</gene>
<proteinExistence type="predicted"/>
<protein>
    <submittedName>
        <fullName evidence="2">Membrane protein YmcC</fullName>
    </submittedName>
</protein>
<evidence type="ECO:0000313" key="3">
    <source>
        <dbReference type="Proteomes" id="UP000600247"/>
    </source>
</evidence>
<keyword evidence="1" id="KW-1133">Transmembrane helix</keyword>
<dbReference type="Proteomes" id="UP000600247">
    <property type="component" value="Unassembled WGS sequence"/>
</dbReference>
<reference evidence="2 3" key="1">
    <citation type="journal article" date="2014" name="Int. J. Syst. Evol. Microbiol.">
        <title>Complete genome sequence of Corynebacterium casei LMG S-19264T (=DSM 44701T), isolated from a smear-ripened cheese.</title>
        <authorList>
            <consortium name="US DOE Joint Genome Institute (JGI-PGF)"/>
            <person name="Walter F."/>
            <person name="Albersmeier A."/>
            <person name="Kalinowski J."/>
            <person name="Ruckert C."/>
        </authorList>
    </citation>
    <scope>NUCLEOTIDE SEQUENCE [LARGE SCALE GENOMIC DNA]</scope>
    <source>
        <strain evidence="2 3">CGMCC 1.15286</strain>
    </source>
</reference>
<feature type="transmembrane region" description="Helical" evidence="1">
    <location>
        <begin position="126"/>
        <end position="146"/>
    </location>
</feature>
<feature type="transmembrane region" description="Helical" evidence="1">
    <location>
        <begin position="92"/>
        <end position="114"/>
    </location>
</feature>
<keyword evidence="1" id="KW-0472">Membrane</keyword>
<name>A0A917LWY2_9BACL</name>
<accession>A0A917LWY2</accession>
<evidence type="ECO:0000313" key="2">
    <source>
        <dbReference type="EMBL" id="GGG62768.1"/>
    </source>
</evidence>
<sequence>MKKTGAILLLCTPIVDLILLFATVIDLRNGQTASFIHGLAAIYIAVSIVFGHRMIQWADGQFAYRFVGGPKPEPKHKPKYGQAHARHERVTWFRYFTAYVIGCVLLLAMIFFIGDAERTDALMGTVKVWSIITAVDFLYSFSFTLWPRKEKNNSTTLS</sequence>
<feature type="transmembrane region" description="Helical" evidence="1">
    <location>
        <begin position="7"/>
        <end position="25"/>
    </location>
</feature>
<keyword evidence="1" id="KW-0812">Transmembrane</keyword>
<feature type="transmembrane region" description="Helical" evidence="1">
    <location>
        <begin position="31"/>
        <end position="51"/>
    </location>
</feature>
<dbReference type="AlphaFoldDB" id="A0A917LWY2"/>